<evidence type="ECO:0000259" key="9">
    <source>
        <dbReference type="PROSITE" id="PS50893"/>
    </source>
</evidence>
<dbReference type="AlphaFoldDB" id="A0A562B7R8"/>
<accession>A0A562B7R8</accession>
<evidence type="ECO:0000256" key="6">
    <source>
        <dbReference type="ARBA" id="ARBA00022967"/>
    </source>
</evidence>
<dbReference type="Pfam" id="PF08402">
    <property type="entry name" value="TOBE_2"/>
    <property type="match status" value="1"/>
</dbReference>
<keyword evidence="2 8" id="KW-1003">Cell membrane</keyword>
<reference evidence="10 11" key="1">
    <citation type="submission" date="2019-07" db="EMBL/GenBank/DDBJ databases">
        <title>Genome sequencing of lignin-degrading bacterial isolates.</title>
        <authorList>
            <person name="Gladden J."/>
        </authorList>
    </citation>
    <scope>NUCLEOTIDE SEQUENCE [LARGE SCALE GENOMIC DNA]</scope>
    <source>
        <strain evidence="10 11">J11</strain>
    </source>
</reference>
<dbReference type="InterPro" id="IPR003593">
    <property type="entry name" value="AAA+_ATPase"/>
</dbReference>
<evidence type="ECO:0000256" key="3">
    <source>
        <dbReference type="ARBA" id="ARBA00022519"/>
    </source>
</evidence>
<dbReference type="EMBL" id="VLJN01000038">
    <property type="protein sequence ID" value="TWG81251.1"/>
    <property type="molecule type" value="Genomic_DNA"/>
</dbReference>
<keyword evidence="11" id="KW-1185">Reference proteome</keyword>
<comment type="catalytic activity">
    <reaction evidence="8">
        <text>ATP + H2O + polyamine-[polyamine-binding protein]Side 1 = ADP + phosphate + polyamineSide 2 + [polyamine-binding protein]Side 1.</text>
        <dbReference type="EC" id="7.6.2.11"/>
    </reaction>
</comment>
<evidence type="ECO:0000256" key="7">
    <source>
        <dbReference type="ARBA" id="ARBA00023136"/>
    </source>
</evidence>
<dbReference type="SMART" id="SM00382">
    <property type="entry name" value="AAA"/>
    <property type="match status" value="1"/>
</dbReference>
<dbReference type="Gene3D" id="2.40.50.100">
    <property type="match status" value="1"/>
</dbReference>
<keyword evidence="6 8" id="KW-1278">Translocase</keyword>
<protein>
    <recommendedName>
        <fullName evidence="8">Spermidine/putrescine import ATP-binding protein PotA</fullName>
        <ecNumber evidence="8">7.6.2.11</ecNumber>
    </recommendedName>
</protein>
<comment type="subunit">
    <text evidence="8">The complex is composed of two ATP-binding proteins (PotA), two transmembrane proteins (PotB and PotC) and a solute-binding protein (PotD).</text>
</comment>
<dbReference type="EC" id="7.6.2.11" evidence="8"/>
<dbReference type="PROSITE" id="PS50893">
    <property type="entry name" value="ABC_TRANSPORTER_2"/>
    <property type="match status" value="1"/>
</dbReference>
<comment type="function">
    <text evidence="8">Part of the ABC transporter complex PotABCD involved in spermidine/putrescine import. Responsible for energy coupling to the transport system.</text>
</comment>
<comment type="similarity">
    <text evidence="8">Belongs to the ABC transporter superfamily. Spermidine/putrescine importer (TC 3.A.1.11.1) family.</text>
</comment>
<comment type="caution">
    <text evidence="10">The sequence shown here is derived from an EMBL/GenBank/DDBJ whole genome shotgun (WGS) entry which is preliminary data.</text>
</comment>
<evidence type="ECO:0000256" key="4">
    <source>
        <dbReference type="ARBA" id="ARBA00022741"/>
    </source>
</evidence>
<dbReference type="PANTHER" id="PTHR42781:SF6">
    <property type="entry name" value="SPERMIDINE_PUTRESCINE IMPORT ATP-BINDING PROTEIN POTA"/>
    <property type="match status" value="1"/>
</dbReference>
<proteinExistence type="inferred from homology"/>
<dbReference type="PROSITE" id="PS00211">
    <property type="entry name" value="ABC_TRANSPORTER_1"/>
    <property type="match status" value="1"/>
</dbReference>
<dbReference type="InterPro" id="IPR017871">
    <property type="entry name" value="ABC_transporter-like_CS"/>
</dbReference>
<dbReference type="InterPro" id="IPR050093">
    <property type="entry name" value="ABC_SmlMolc_Importer"/>
</dbReference>
<dbReference type="InterPro" id="IPR013611">
    <property type="entry name" value="Transp-assoc_OB_typ2"/>
</dbReference>
<dbReference type="GO" id="GO:0016887">
    <property type="term" value="F:ATP hydrolysis activity"/>
    <property type="evidence" value="ECO:0007669"/>
    <property type="project" value="InterPro"/>
</dbReference>
<keyword evidence="1 8" id="KW-0813">Transport</keyword>
<dbReference type="GO" id="GO:0005524">
    <property type="term" value="F:ATP binding"/>
    <property type="evidence" value="ECO:0007669"/>
    <property type="project" value="UniProtKB-KW"/>
</dbReference>
<dbReference type="InterPro" id="IPR005893">
    <property type="entry name" value="PotA-like"/>
</dbReference>
<dbReference type="NCBIfam" id="TIGR01187">
    <property type="entry name" value="potA"/>
    <property type="match status" value="1"/>
</dbReference>
<evidence type="ECO:0000313" key="10">
    <source>
        <dbReference type="EMBL" id="TWG81251.1"/>
    </source>
</evidence>
<evidence type="ECO:0000256" key="2">
    <source>
        <dbReference type="ARBA" id="ARBA00022475"/>
    </source>
</evidence>
<evidence type="ECO:0000256" key="1">
    <source>
        <dbReference type="ARBA" id="ARBA00022448"/>
    </source>
</evidence>
<keyword evidence="5 8" id="KW-0067">ATP-binding</keyword>
<sequence>MGRPPAADPTMPRPEFIRFDAVTKTYDGHHTAVRQLDLAVREGEFLTLLGPSGCGKTTTLMMLAGFETPTAGAIHLDGRRIDRIPAHRRDIGMVFQSYALFPHMTVADNIAFPLRMRRLGSRVIRDKVDQALDMVRLQGFAARKPAQLSGGQQQRVALARALVFEPRLVLMDEPLGALDKPLREHMQWEIKRLHARLGITVIYVTHDQGEALAMSDRIGVMKDGALRQLGAPATLYTNPADTFVARFIGENNALSGQVRDLDGEHCTVRLGDGTVVRARRGSGLTHGAQASLTLRPENIVLSPPPGGGLNTATATIVDLLYYGDHLRLSVHGCGAQHMLIKAPPATAPSGLAPGNTISIGWRRDDCLALPVH</sequence>
<dbReference type="InterPro" id="IPR027417">
    <property type="entry name" value="P-loop_NTPase"/>
</dbReference>
<dbReference type="InterPro" id="IPR008995">
    <property type="entry name" value="Mo/tungstate-bd_C_term_dom"/>
</dbReference>
<dbReference type="Pfam" id="PF00005">
    <property type="entry name" value="ABC_tran"/>
    <property type="match status" value="1"/>
</dbReference>
<dbReference type="GO" id="GO:0043190">
    <property type="term" value="C:ATP-binding cassette (ABC) transporter complex"/>
    <property type="evidence" value="ECO:0007669"/>
    <property type="project" value="InterPro"/>
</dbReference>
<evidence type="ECO:0000256" key="8">
    <source>
        <dbReference type="RuleBase" id="RU364083"/>
    </source>
</evidence>
<dbReference type="GO" id="GO:0015417">
    <property type="term" value="F:ABC-type polyamine transporter activity"/>
    <property type="evidence" value="ECO:0007669"/>
    <property type="project" value="UniProtKB-EC"/>
</dbReference>
<dbReference type="SUPFAM" id="SSF50331">
    <property type="entry name" value="MOP-like"/>
    <property type="match status" value="1"/>
</dbReference>
<dbReference type="FunFam" id="3.40.50.300:FF:000042">
    <property type="entry name" value="Maltose/maltodextrin ABC transporter, ATP-binding protein"/>
    <property type="match status" value="1"/>
</dbReference>
<feature type="domain" description="ABC transporter" evidence="9">
    <location>
        <begin position="17"/>
        <end position="248"/>
    </location>
</feature>
<dbReference type="PANTHER" id="PTHR42781">
    <property type="entry name" value="SPERMIDINE/PUTRESCINE IMPORT ATP-BINDING PROTEIN POTA"/>
    <property type="match status" value="1"/>
</dbReference>
<dbReference type="Gene3D" id="3.40.50.300">
    <property type="entry name" value="P-loop containing nucleotide triphosphate hydrolases"/>
    <property type="match status" value="1"/>
</dbReference>
<organism evidence="10 11">
    <name type="scientific">Cupriavidus gilardii J11</name>
    <dbReference type="NCBI Taxonomy" id="936133"/>
    <lineage>
        <taxon>Bacteria</taxon>
        <taxon>Pseudomonadati</taxon>
        <taxon>Pseudomonadota</taxon>
        <taxon>Betaproteobacteria</taxon>
        <taxon>Burkholderiales</taxon>
        <taxon>Burkholderiaceae</taxon>
        <taxon>Cupriavidus</taxon>
    </lineage>
</organism>
<gene>
    <name evidence="8" type="primary">potA</name>
    <name evidence="10" type="ORF">L602_004300000170</name>
</gene>
<keyword evidence="4 8" id="KW-0547">Nucleotide-binding</keyword>
<dbReference type="Proteomes" id="UP000318141">
    <property type="component" value="Unassembled WGS sequence"/>
</dbReference>
<keyword evidence="3" id="KW-0997">Cell inner membrane</keyword>
<keyword evidence="7 8" id="KW-0472">Membrane</keyword>
<evidence type="ECO:0000256" key="5">
    <source>
        <dbReference type="ARBA" id="ARBA00022840"/>
    </source>
</evidence>
<dbReference type="InterPro" id="IPR003439">
    <property type="entry name" value="ABC_transporter-like_ATP-bd"/>
</dbReference>
<dbReference type="SUPFAM" id="SSF52540">
    <property type="entry name" value="P-loop containing nucleoside triphosphate hydrolases"/>
    <property type="match status" value="1"/>
</dbReference>
<evidence type="ECO:0000313" key="11">
    <source>
        <dbReference type="Proteomes" id="UP000318141"/>
    </source>
</evidence>
<name>A0A562B7R8_9BURK</name>